<evidence type="ECO:0000313" key="1">
    <source>
        <dbReference type="EMBL" id="KAK7475313.1"/>
    </source>
</evidence>
<keyword evidence="2" id="KW-1185">Reference proteome</keyword>
<proteinExistence type="predicted"/>
<protein>
    <submittedName>
        <fullName evidence="1">Uncharacterized protein</fullName>
    </submittedName>
</protein>
<comment type="caution">
    <text evidence="1">The sequence shown here is derived from an EMBL/GenBank/DDBJ whole genome shotgun (WGS) entry which is preliminary data.</text>
</comment>
<dbReference type="AlphaFoldDB" id="A0ABD0JJY9"/>
<organism evidence="1 2">
    <name type="scientific">Batillaria attramentaria</name>
    <dbReference type="NCBI Taxonomy" id="370345"/>
    <lineage>
        <taxon>Eukaryota</taxon>
        <taxon>Metazoa</taxon>
        <taxon>Spiralia</taxon>
        <taxon>Lophotrochozoa</taxon>
        <taxon>Mollusca</taxon>
        <taxon>Gastropoda</taxon>
        <taxon>Caenogastropoda</taxon>
        <taxon>Sorbeoconcha</taxon>
        <taxon>Cerithioidea</taxon>
        <taxon>Batillariidae</taxon>
        <taxon>Batillaria</taxon>
    </lineage>
</organism>
<reference evidence="1 2" key="1">
    <citation type="journal article" date="2023" name="Sci. Data">
        <title>Genome assembly of the Korean intertidal mud-creeper Batillaria attramentaria.</title>
        <authorList>
            <person name="Patra A.K."/>
            <person name="Ho P.T."/>
            <person name="Jun S."/>
            <person name="Lee S.J."/>
            <person name="Kim Y."/>
            <person name="Won Y.J."/>
        </authorList>
    </citation>
    <scope>NUCLEOTIDE SEQUENCE [LARGE SCALE GENOMIC DNA]</scope>
    <source>
        <strain evidence="1">Wonlab-2016</strain>
    </source>
</reference>
<gene>
    <name evidence="1" type="ORF">BaRGS_00033460</name>
</gene>
<evidence type="ECO:0000313" key="2">
    <source>
        <dbReference type="Proteomes" id="UP001519460"/>
    </source>
</evidence>
<sequence>MDCSSTVHSQYFDELTQSSVRMNFHFVNGIHKESFTTAERATPPGCIQLGVRREQCQSGHYGASLPGTQIFKPCKIDASNIL</sequence>
<dbReference type="EMBL" id="JACVVK020000410">
    <property type="protein sequence ID" value="KAK7475313.1"/>
    <property type="molecule type" value="Genomic_DNA"/>
</dbReference>
<accession>A0ABD0JJY9</accession>
<name>A0ABD0JJY9_9CAEN</name>
<dbReference type="Proteomes" id="UP001519460">
    <property type="component" value="Unassembled WGS sequence"/>
</dbReference>